<name>A0AAV4P2N9_CAEEX</name>
<proteinExistence type="predicted"/>
<organism evidence="2 3">
    <name type="scientific">Caerostris extrusa</name>
    <name type="common">Bark spider</name>
    <name type="synonym">Caerostris bankana</name>
    <dbReference type="NCBI Taxonomy" id="172846"/>
    <lineage>
        <taxon>Eukaryota</taxon>
        <taxon>Metazoa</taxon>
        <taxon>Ecdysozoa</taxon>
        <taxon>Arthropoda</taxon>
        <taxon>Chelicerata</taxon>
        <taxon>Arachnida</taxon>
        <taxon>Araneae</taxon>
        <taxon>Araneomorphae</taxon>
        <taxon>Entelegynae</taxon>
        <taxon>Araneoidea</taxon>
        <taxon>Araneidae</taxon>
        <taxon>Caerostris</taxon>
    </lineage>
</organism>
<dbReference type="AlphaFoldDB" id="A0AAV4P2N9"/>
<feature type="region of interest" description="Disordered" evidence="1">
    <location>
        <begin position="100"/>
        <end position="129"/>
    </location>
</feature>
<comment type="caution">
    <text evidence="2">The sequence shown here is derived from an EMBL/GenBank/DDBJ whole genome shotgun (WGS) entry which is preliminary data.</text>
</comment>
<dbReference type="Gene3D" id="3.90.79.10">
    <property type="entry name" value="Nucleoside Triphosphate Pyrophosphohydrolase"/>
    <property type="match status" value="1"/>
</dbReference>
<evidence type="ECO:0000313" key="3">
    <source>
        <dbReference type="Proteomes" id="UP001054945"/>
    </source>
</evidence>
<keyword evidence="3" id="KW-1185">Reference proteome</keyword>
<evidence type="ECO:0000256" key="1">
    <source>
        <dbReference type="SAM" id="MobiDB-lite"/>
    </source>
</evidence>
<dbReference type="EMBL" id="BPLR01021470">
    <property type="protein sequence ID" value="GIX90026.1"/>
    <property type="molecule type" value="Genomic_DNA"/>
</dbReference>
<protein>
    <submittedName>
        <fullName evidence="2">Adenine DNA glycosylase</fullName>
    </submittedName>
</protein>
<sequence>MVRRPEKGLLAGLLEFPCTIIPEEATLKEKSSLSESLIKELGASKVYTFLEKLCWRGCNQKYLKIDQLFKRNNVVDSRGNKHCCSINCYEKVLALVKKSETKPVKQAASKKRKRSPEKHKQTSIKSFFT</sequence>
<feature type="compositionally biased region" description="Basic residues" evidence="1">
    <location>
        <begin position="108"/>
        <end position="117"/>
    </location>
</feature>
<accession>A0AAV4P2N9</accession>
<evidence type="ECO:0000313" key="2">
    <source>
        <dbReference type="EMBL" id="GIX90026.1"/>
    </source>
</evidence>
<reference evidence="2 3" key="1">
    <citation type="submission" date="2021-06" db="EMBL/GenBank/DDBJ databases">
        <title>Caerostris extrusa draft genome.</title>
        <authorList>
            <person name="Kono N."/>
            <person name="Arakawa K."/>
        </authorList>
    </citation>
    <scope>NUCLEOTIDE SEQUENCE [LARGE SCALE GENOMIC DNA]</scope>
</reference>
<dbReference type="Proteomes" id="UP001054945">
    <property type="component" value="Unassembled WGS sequence"/>
</dbReference>
<gene>
    <name evidence="2" type="primary">Mutyh_2</name>
    <name evidence="2" type="ORF">CEXT_786181</name>
</gene>